<dbReference type="Pfam" id="PF07282">
    <property type="entry name" value="Cas12f1-like_TNB"/>
    <property type="match status" value="1"/>
</dbReference>
<gene>
    <name evidence="3" type="ORF">MESINF_1439</name>
</gene>
<feature type="domain" description="Cas12f1-like TNB" evidence="2">
    <location>
        <begin position="302"/>
        <end position="367"/>
    </location>
</feature>
<dbReference type="EMBL" id="LS974202">
    <property type="protein sequence ID" value="SSC12883.1"/>
    <property type="molecule type" value="Genomic_DNA"/>
</dbReference>
<sequence length="400" mass="45728">MCYNNYEVIYIKKLVQSVRCKLQVEYNSDVYNALKDTVHKFADACNYTLDIAYIKGIHNQFKIHHESYKEIRDRFGLTANLAVRAIARVAQAMKSTRKKKSCPRHFKATSVDYDQRIFSLDVNSWTVSLSTINGRLHIPLAIGNYQRHLLLDQKPTFATLYFNKRNKTFYLDISIKNDVPDPDDLANSDSKIVGVDRGIYNIVATTNNIKISGKEIQHTRRRFKHLRARLQAKGTKSAKRALQRLSGKEQRWMKYVNHCISKLLVNSLNPGDTLVFEDLANIRERIKSYRKQTNFQISNWAFYQLEQFVEYKALAKGVKVVYIDPKYTSQRCSICGHISKTNRDKHSFRCEQCGHVANADTNAAYNIRSAHLAITNGLSSTSPKVASSLSYKLPALAGGS</sequence>
<dbReference type="KEGG" id="minf:MESINF_1439"/>
<dbReference type="PANTHER" id="PTHR30405:SF26">
    <property type="entry name" value="TRANSPOSASE, PROBABLY IS605-TNPB FAMILY"/>
    <property type="match status" value="1"/>
</dbReference>
<proteinExistence type="predicted"/>
<dbReference type="AlphaFoldDB" id="A0A7Z7LFF5"/>
<dbReference type="InterPro" id="IPR051399">
    <property type="entry name" value="RNA-guided_DNA_endo/Transpos"/>
</dbReference>
<evidence type="ECO:0000313" key="3">
    <source>
        <dbReference type="EMBL" id="SSC12883.1"/>
    </source>
</evidence>
<accession>A0A7Z7LFF5</accession>
<keyword evidence="1" id="KW-0238">DNA-binding</keyword>
<protein>
    <submittedName>
        <fullName evidence="3">Transposase</fullName>
    </submittedName>
</protein>
<dbReference type="NCBIfam" id="TIGR01766">
    <property type="entry name" value="IS200/IS605 family accessory protein TnpB-like domain"/>
    <property type="match status" value="1"/>
</dbReference>
<evidence type="ECO:0000256" key="1">
    <source>
        <dbReference type="ARBA" id="ARBA00023125"/>
    </source>
</evidence>
<organism evidence="3 4">
    <name type="scientific">Mesotoga infera</name>
    <dbReference type="NCBI Taxonomy" id="1236046"/>
    <lineage>
        <taxon>Bacteria</taxon>
        <taxon>Thermotogati</taxon>
        <taxon>Thermotogota</taxon>
        <taxon>Thermotogae</taxon>
        <taxon>Kosmotogales</taxon>
        <taxon>Kosmotogaceae</taxon>
        <taxon>Mesotoga</taxon>
    </lineage>
</organism>
<evidence type="ECO:0000259" key="2">
    <source>
        <dbReference type="Pfam" id="PF07282"/>
    </source>
</evidence>
<dbReference type="Proteomes" id="UP000250796">
    <property type="component" value="Chromosome MESINF"/>
</dbReference>
<reference evidence="3 4" key="1">
    <citation type="submission" date="2017-01" db="EMBL/GenBank/DDBJ databases">
        <authorList>
            <person name="Erauso G."/>
        </authorList>
    </citation>
    <scope>NUCLEOTIDE SEQUENCE [LARGE SCALE GENOMIC DNA]</scope>
    <source>
        <strain evidence="3">MESINF1</strain>
    </source>
</reference>
<evidence type="ECO:0000313" key="4">
    <source>
        <dbReference type="Proteomes" id="UP000250796"/>
    </source>
</evidence>
<dbReference type="GO" id="GO:0003677">
    <property type="term" value="F:DNA binding"/>
    <property type="evidence" value="ECO:0007669"/>
    <property type="project" value="UniProtKB-KW"/>
</dbReference>
<dbReference type="PANTHER" id="PTHR30405">
    <property type="entry name" value="TRANSPOSASE"/>
    <property type="match status" value="1"/>
</dbReference>
<dbReference type="NCBIfam" id="NF040570">
    <property type="entry name" value="guided_TnpB"/>
    <property type="match status" value="1"/>
</dbReference>
<dbReference type="InterPro" id="IPR010095">
    <property type="entry name" value="Cas12f1-like_TNB"/>
</dbReference>
<name>A0A7Z7LFF5_9BACT</name>
<keyword evidence="4" id="KW-1185">Reference proteome</keyword>